<dbReference type="InterPro" id="IPR001382">
    <property type="entry name" value="Glyco_hydro_47"/>
</dbReference>
<comment type="pathway">
    <text evidence="2">Protein modification; protein glycosylation.</text>
</comment>
<dbReference type="GO" id="GO:0005975">
    <property type="term" value="P:carbohydrate metabolic process"/>
    <property type="evidence" value="ECO:0007669"/>
    <property type="project" value="InterPro"/>
</dbReference>
<keyword evidence="12" id="KW-1185">Reference proteome</keyword>
<evidence type="ECO:0000256" key="7">
    <source>
        <dbReference type="PIRSR" id="PIRSR601382-2"/>
    </source>
</evidence>
<dbReference type="GO" id="GO:0005509">
    <property type="term" value="F:calcium ion binding"/>
    <property type="evidence" value="ECO:0007669"/>
    <property type="project" value="InterPro"/>
</dbReference>
<evidence type="ECO:0000256" key="1">
    <source>
        <dbReference type="ARBA" id="ARBA00001913"/>
    </source>
</evidence>
<name>A0A9W8N814_9PEZI</name>
<evidence type="ECO:0000256" key="10">
    <source>
        <dbReference type="SAM" id="MobiDB-lite"/>
    </source>
</evidence>
<comment type="cofactor">
    <cofactor evidence="1 7">
        <name>Ca(2+)</name>
        <dbReference type="ChEBI" id="CHEBI:29108"/>
    </cofactor>
</comment>
<dbReference type="PANTHER" id="PTHR11742">
    <property type="entry name" value="MANNOSYL-OLIGOSACCHARIDE ALPHA-1,2-MANNOSIDASE-RELATED"/>
    <property type="match status" value="1"/>
</dbReference>
<feature type="region of interest" description="Disordered" evidence="10">
    <location>
        <begin position="792"/>
        <end position="830"/>
    </location>
</feature>
<gene>
    <name evidence="11" type="ORF">NPX13_g8518</name>
</gene>
<evidence type="ECO:0000313" key="11">
    <source>
        <dbReference type="EMBL" id="KAJ3562577.1"/>
    </source>
</evidence>
<dbReference type="InterPro" id="IPR012341">
    <property type="entry name" value="6hp_glycosidase-like_sf"/>
</dbReference>
<feature type="active site" evidence="6">
    <location>
        <position position="865"/>
    </location>
</feature>
<dbReference type="PRINTS" id="PR00747">
    <property type="entry name" value="GLYHDRLASE47"/>
</dbReference>
<feature type="active site" description="Proton donor" evidence="6">
    <location>
        <position position="670"/>
    </location>
</feature>
<dbReference type="Pfam" id="PF01532">
    <property type="entry name" value="Glyco_hydro_47"/>
    <property type="match status" value="1"/>
</dbReference>
<feature type="active site" evidence="6">
    <location>
        <position position="553"/>
    </location>
</feature>
<feature type="region of interest" description="Disordered" evidence="10">
    <location>
        <begin position="148"/>
        <end position="169"/>
    </location>
</feature>
<dbReference type="InterPro" id="IPR050749">
    <property type="entry name" value="Glycosyl_Hydrolase_47"/>
</dbReference>
<reference evidence="11" key="1">
    <citation type="submission" date="2022-07" db="EMBL/GenBank/DDBJ databases">
        <title>Genome Sequence of Xylaria arbuscula.</title>
        <authorList>
            <person name="Buettner E."/>
        </authorList>
    </citation>
    <scope>NUCLEOTIDE SEQUENCE</scope>
    <source>
        <strain evidence="11">VT107</strain>
    </source>
</reference>
<comment type="caution">
    <text evidence="11">The sequence shown here is derived from an EMBL/GenBank/DDBJ whole genome shotgun (WGS) entry which is preliminary data.</text>
</comment>
<feature type="active site" description="Proton donor" evidence="6">
    <location>
        <position position="305"/>
    </location>
</feature>
<evidence type="ECO:0000256" key="8">
    <source>
        <dbReference type="PIRSR" id="PIRSR601382-3"/>
    </source>
</evidence>
<evidence type="ECO:0000256" key="4">
    <source>
        <dbReference type="ARBA" id="ARBA00022801"/>
    </source>
</evidence>
<feature type="compositionally biased region" description="Basic and acidic residues" evidence="10">
    <location>
        <begin position="745"/>
        <end position="760"/>
    </location>
</feature>
<feature type="compositionally biased region" description="Polar residues" evidence="10">
    <location>
        <begin position="59"/>
        <end position="69"/>
    </location>
</feature>
<dbReference type="AlphaFoldDB" id="A0A9W8N814"/>
<dbReference type="GO" id="GO:0016020">
    <property type="term" value="C:membrane"/>
    <property type="evidence" value="ECO:0007669"/>
    <property type="project" value="InterPro"/>
</dbReference>
<evidence type="ECO:0000313" key="12">
    <source>
        <dbReference type="Proteomes" id="UP001148614"/>
    </source>
</evidence>
<feature type="region of interest" description="Disordered" evidence="10">
    <location>
        <begin position="59"/>
        <end position="100"/>
    </location>
</feature>
<proteinExistence type="inferred from homology"/>
<evidence type="ECO:0000256" key="5">
    <source>
        <dbReference type="ARBA" id="ARBA00023157"/>
    </source>
</evidence>
<evidence type="ECO:0000256" key="3">
    <source>
        <dbReference type="ARBA" id="ARBA00007658"/>
    </source>
</evidence>
<keyword evidence="7" id="KW-0479">Metal-binding</keyword>
<feature type="region of interest" description="Disordered" evidence="10">
    <location>
        <begin position="444"/>
        <end position="467"/>
    </location>
</feature>
<feature type="compositionally biased region" description="Polar residues" evidence="10">
    <location>
        <begin position="731"/>
        <end position="742"/>
    </location>
</feature>
<feature type="disulfide bond" evidence="8">
    <location>
        <begin position="627"/>
        <end position="656"/>
    </location>
</feature>
<dbReference type="SUPFAM" id="SSF48225">
    <property type="entry name" value="Seven-hairpin glycosidases"/>
    <property type="match status" value="1"/>
</dbReference>
<sequence>MFRLRRHRYYVFFAAIIVFLLYRVARNSEQWETVSASLPHVAPPFSNKAFHANEFDFSSQSQAHTQVKPGSSEDADLPQQVLNSNSDKNHAPNKIPDLKDEKHVAGNVNDDDGDFQLPPKSDPAVKEAGVVAYDHNEAAKVTTAPIINVPDKTNGQGAKDADDKPVKKPANTDIHWTKVPEHFPVPTSELIPLPTDKPKKIPTIQYAFEKESPAVRDARVARQQQVKAEMERSWAGYWHYARGHDELSPVTKKFRDPFCGWAATLVDSLDTLWIMGMEDEFKEALQEVEKIDFTISKRAEIPVFETTIRYLGGLLAAYDVSGGENGGFDILLEKAVELAEILMGVFDTPNRMPILYYNWKPQSASKPRRAGTSVSVAELGSLAMEFTRLAQLTKKNKYYDAVARITDAFYEWEERGTSIPGIFPENIDASGCNTTAQNELEAAKKTSESGTTGKFNHDNAQDTGATVNDHDELDFESEVYPEVRPGGTKKVKSQLVKRAGGRTGFNVNTEKHKNSITGQDGLTIGESTLPECVSQGLIPSRGIQQYSMGGSQDSTYEYFPKQWLLLGGLEPKYKELHLKVTEAVKKWLLYRPMVPDERDILFSAKVTTRGEPESDANIHHEVTHLTCFIGGMFGMGGKIFEVPADVEIGAKLTEGCVWAYESTATGIMPEGGHLLPCPDAKNCPWNQTLYEQTLDPSFETRDEQVQDYYDRKAKAKIAMEKEKEEAESAQGLAQTESRTGQPKKSAMDEKLSKGSHIDHDRPAIYKRAAIPDMGELEDDVIRSGSAMGTKNAKLAAAEDLEDSDPAPGFERSTPVQVPLQTEEEEEEDPLRPLSHAEYVAKKIENEKLPKGFVDVTSRAYILRPEAIESVWYMYRITGDKKWQDKGWKMFEAIVEYTTTEVGNSAINNVLDTHTAQSNEMESFWTAETLKYFYLLYSEPNLISLDNWVLNTEAHPFKRPKTPFGA</sequence>
<feature type="region of interest" description="Disordered" evidence="10">
    <location>
        <begin position="720"/>
        <end position="760"/>
    </location>
</feature>
<dbReference type="GO" id="GO:0005783">
    <property type="term" value="C:endoplasmic reticulum"/>
    <property type="evidence" value="ECO:0007669"/>
    <property type="project" value="TreeGrafter"/>
</dbReference>
<feature type="binding site" evidence="7">
    <location>
        <position position="951"/>
    </location>
    <ligand>
        <name>Ca(2+)</name>
        <dbReference type="ChEBI" id="CHEBI:29108"/>
    </ligand>
</feature>
<dbReference type="PANTHER" id="PTHR11742:SF103">
    <property type="entry name" value="ENDOPLASMIC RETICULUM MANNOSIDASE MNL2-RELATED"/>
    <property type="match status" value="1"/>
</dbReference>
<dbReference type="Gene3D" id="1.50.10.10">
    <property type="match status" value="3"/>
</dbReference>
<comment type="similarity">
    <text evidence="3 9">Belongs to the glycosyl hydrolase 47 family.</text>
</comment>
<dbReference type="EC" id="3.2.1.-" evidence="9"/>
<evidence type="ECO:0000256" key="6">
    <source>
        <dbReference type="PIRSR" id="PIRSR601382-1"/>
    </source>
</evidence>
<dbReference type="InterPro" id="IPR036026">
    <property type="entry name" value="Seven-hairpin_glycosidases"/>
</dbReference>
<organism evidence="11 12">
    <name type="scientific">Xylaria arbuscula</name>
    <dbReference type="NCBI Taxonomy" id="114810"/>
    <lineage>
        <taxon>Eukaryota</taxon>
        <taxon>Fungi</taxon>
        <taxon>Dikarya</taxon>
        <taxon>Ascomycota</taxon>
        <taxon>Pezizomycotina</taxon>
        <taxon>Sordariomycetes</taxon>
        <taxon>Xylariomycetidae</taxon>
        <taxon>Xylariales</taxon>
        <taxon>Xylariaceae</taxon>
        <taxon>Xylaria</taxon>
    </lineage>
</organism>
<keyword evidence="7" id="KW-0106">Calcium</keyword>
<evidence type="ECO:0000256" key="9">
    <source>
        <dbReference type="RuleBase" id="RU361193"/>
    </source>
</evidence>
<keyword evidence="4 9" id="KW-0378">Hydrolase</keyword>
<protein>
    <recommendedName>
        <fullName evidence="9">alpha-1,2-Mannosidase</fullName>
        <ecNumber evidence="9">3.2.1.-</ecNumber>
    </recommendedName>
</protein>
<dbReference type="Proteomes" id="UP001148614">
    <property type="component" value="Unassembled WGS sequence"/>
</dbReference>
<accession>A0A9W8N814</accession>
<dbReference type="VEuPathDB" id="FungiDB:F4678DRAFT_331506"/>
<dbReference type="GO" id="GO:0036503">
    <property type="term" value="P:ERAD pathway"/>
    <property type="evidence" value="ECO:0007669"/>
    <property type="project" value="UniProtKB-ARBA"/>
</dbReference>
<dbReference type="GO" id="GO:0004571">
    <property type="term" value="F:mannosyl-oligosaccharide 1,2-alpha-mannosidase activity"/>
    <property type="evidence" value="ECO:0007669"/>
    <property type="project" value="InterPro"/>
</dbReference>
<evidence type="ECO:0000256" key="2">
    <source>
        <dbReference type="ARBA" id="ARBA00004922"/>
    </source>
</evidence>
<keyword evidence="9" id="KW-0326">Glycosidase</keyword>
<dbReference type="EMBL" id="JANPWZ010001883">
    <property type="protein sequence ID" value="KAJ3562577.1"/>
    <property type="molecule type" value="Genomic_DNA"/>
</dbReference>
<keyword evidence="5 8" id="KW-1015">Disulfide bond</keyword>